<dbReference type="PANTHER" id="PTHR12000:SF42">
    <property type="entry name" value="LEGUMAIN"/>
    <property type="match status" value="1"/>
</dbReference>
<sequence length="120" mass="13218">MLHIFLAEFIFSIAYCANWAVLVAGSSGWSNYRHQSDVFHAYQVLMDKGFDSEHVILMAFDDIASNHKNFLPGQVFHSPDGPDIYPGSDKIQYRGSKVRPAIFLTVLSGNASAAGGPVIR</sequence>
<dbReference type="PRINTS" id="PR00776">
    <property type="entry name" value="HEMOGLOBNASE"/>
</dbReference>
<comment type="caution">
    <text evidence="3">The sequence shown here is derived from an EMBL/GenBank/DDBJ whole genome shotgun (WGS) entry which is preliminary data.</text>
</comment>
<dbReference type="OrthoDB" id="192611at2759"/>
<keyword evidence="2" id="KW-0812">Transmembrane</keyword>
<dbReference type="InterPro" id="IPR001096">
    <property type="entry name" value="Peptidase_C13"/>
</dbReference>
<name>A0A5J4TKL9_9EUKA</name>
<dbReference type="GO" id="GO:0006624">
    <property type="term" value="P:vacuolar protein processing"/>
    <property type="evidence" value="ECO:0007669"/>
    <property type="project" value="TreeGrafter"/>
</dbReference>
<evidence type="ECO:0000313" key="4">
    <source>
        <dbReference type="Proteomes" id="UP000324800"/>
    </source>
</evidence>
<dbReference type="EMBL" id="SNRW01030099">
    <property type="protein sequence ID" value="KAA6358283.1"/>
    <property type="molecule type" value="Genomic_DNA"/>
</dbReference>
<dbReference type="Proteomes" id="UP000324800">
    <property type="component" value="Unassembled WGS sequence"/>
</dbReference>
<accession>A0A5J4TKL9</accession>
<evidence type="ECO:0000256" key="1">
    <source>
        <dbReference type="ARBA" id="ARBA00009941"/>
    </source>
</evidence>
<feature type="non-terminal residue" evidence="3">
    <location>
        <position position="120"/>
    </location>
</feature>
<dbReference type="PANTHER" id="PTHR12000">
    <property type="entry name" value="HEMOGLOBINASE FAMILY MEMBER"/>
    <property type="match status" value="1"/>
</dbReference>
<dbReference type="Gene3D" id="3.40.50.1460">
    <property type="match status" value="1"/>
</dbReference>
<evidence type="ECO:0000256" key="2">
    <source>
        <dbReference type="SAM" id="Phobius"/>
    </source>
</evidence>
<dbReference type="GO" id="GO:0051603">
    <property type="term" value="P:proteolysis involved in protein catabolic process"/>
    <property type="evidence" value="ECO:0007669"/>
    <property type="project" value="TreeGrafter"/>
</dbReference>
<proteinExistence type="inferred from homology"/>
<keyword evidence="2" id="KW-0472">Membrane</keyword>
<protein>
    <submittedName>
        <fullName evidence="3">Putative vacuolar processing enzyme</fullName>
    </submittedName>
</protein>
<dbReference type="AlphaFoldDB" id="A0A5J4TKL9"/>
<reference evidence="3 4" key="1">
    <citation type="submission" date="2019-03" db="EMBL/GenBank/DDBJ databases">
        <title>Single cell metagenomics reveals metabolic interactions within the superorganism composed of flagellate Streblomastix strix and complex community of Bacteroidetes bacteria on its surface.</title>
        <authorList>
            <person name="Treitli S.C."/>
            <person name="Kolisko M."/>
            <person name="Husnik F."/>
            <person name="Keeling P."/>
            <person name="Hampl V."/>
        </authorList>
    </citation>
    <scope>NUCLEOTIDE SEQUENCE [LARGE SCALE GENOMIC DNA]</scope>
    <source>
        <strain evidence="3">ST1C</strain>
    </source>
</reference>
<dbReference type="Pfam" id="PF01650">
    <property type="entry name" value="Peptidase_C13"/>
    <property type="match status" value="1"/>
</dbReference>
<dbReference type="GO" id="GO:0004197">
    <property type="term" value="F:cysteine-type endopeptidase activity"/>
    <property type="evidence" value="ECO:0007669"/>
    <property type="project" value="TreeGrafter"/>
</dbReference>
<keyword evidence="2" id="KW-1133">Transmembrane helix</keyword>
<comment type="similarity">
    <text evidence="1">Belongs to the peptidase C13 family.</text>
</comment>
<dbReference type="GO" id="GO:0005773">
    <property type="term" value="C:vacuole"/>
    <property type="evidence" value="ECO:0007669"/>
    <property type="project" value="GOC"/>
</dbReference>
<organism evidence="3 4">
    <name type="scientific">Streblomastix strix</name>
    <dbReference type="NCBI Taxonomy" id="222440"/>
    <lineage>
        <taxon>Eukaryota</taxon>
        <taxon>Metamonada</taxon>
        <taxon>Preaxostyla</taxon>
        <taxon>Oxymonadida</taxon>
        <taxon>Streblomastigidae</taxon>
        <taxon>Streblomastix</taxon>
    </lineage>
</organism>
<gene>
    <name evidence="3" type="ORF">EZS28_046190</name>
</gene>
<evidence type="ECO:0000313" key="3">
    <source>
        <dbReference type="EMBL" id="KAA6358283.1"/>
    </source>
</evidence>
<feature type="transmembrane region" description="Helical" evidence="2">
    <location>
        <begin position="6"/>
        <end position="25"/>
    </location>
</feature>